<evidence type="ECO:0000313" key="3">
    <source>
        <dbReference type="Proteomes" id="UP000270757"/>
    </source>
</evidence>
<dbReference type="GO" id="GO:0051213">
    <property type="term" value="F:dioxygenase activity"/>
    <property type="evidence" value="ECO:0007669"/>
    <property type="project" value="UniProtKB-KW"/>
</dbReference>
<sequence>GGQPVQIVSGYTEHPELPGQDAHTYNFGDPRNRINATQRPPRQPARVQRLGHVVLQRVDYLEILNWYLHHLGLIVSDFLYCGGQRDRGPVMSLIRCDRGSIPSDHHTLAMTLGPSNRYVHSAYQVTDIDAIAAGGEFLAERGYKHSWG</sequence>
<reference evidence="2 3" key="1">
    <citation type="submission" date="2018-09" db="EMBL/GenBank/DDBJ databases">
        <title>Draft genome sequences of Legionella taurinensis isolated from water samples.</title>
        <authorList>
            <person name="Chakeri A."/>
            <person name="Allerberger F."/>
            <person name="Kundi M."/>
            <person name="Ruppitsch W."/>
            <person name="Schmid D."/>
        </authorList>
    </citation>
    <scope>NUCLEOTIDE SEQUENCE [LARGE SCALE GENOMIC DNA]</scope>
    <source>
        <strain evidence="2 3">4570-18-6</strain>
    </source>
</reference>
<keyword evidence="2" id="KW-0560">Oxidoreductase</keyword>
<dbReference type="AlphaFoldDB" id="A0A3A5KW22"/>
<dbReference type="Gene3D" id="3.10.180.10">
    <property type="entry name" value="2,3-Dihydroxybiphenyl 1,2-Dioxygenase, domain 1"/>
    <property type="match status" value="1"/>
</dbReference>
<dbReference type="SUPFAM" id="SSF54593">
    <property type="entry name" value="Glyoxalase/Bleomycin resistance protein/Dihydroxybiphenyl dioxygenase"/>
    <property type="match status" value="1"/>
</dbReference>
<dbReference type="EMBL" id="QZWB01000085">
    <property type="protein sequence ID" value="RJT40842.1"/>
    <property type="molecule type" value="Genomic_DNA"/>
</dbReference>
<dbReference type="InterPro" id="IPR029068">
    <property type="entry name" value="Glyas_Bleomycin-R_OHBP_Dase"/>
</dbReference>
<comment type="caution">
    <text evidence="2">The sequence shown here is derived from an EMBL/GenBank/DDBJ whole genome shotgun (WGS) entry which is preliminary data.</text>
</comment>
<proteinExistence type="predicted"/>
<keyword evidence="2" id="KW-0223">Dioxygenase</keyword>
<accession>A0A3A5KW22</accession>
<evidence type="ECO:0000256" key="1">
    <source>
        <dbReference type="SAM" id="MobiDB-lite"/>
    </source>
</evidence>
<organism evidence="2 3">
    <name type="scientific">Legionella taurinensis</name>
    <dbReference type="NCBI Taxonomy" id="70611"/>
    <lineage>
        <taxon>Bacteria</taxon>
        <taxon>Pseudomonadati</taxon>
        <taxon>Pseudomonadota</taxon>
        <taxon>Gammaproteobacteria</taxon>
        <taxon>Legionellales</taxon>
        <taxon>Legionellaceae</taxon>
        <taxon>Legionella</taxon>
    </lineage>
</organism>
<feature type="non-terminal residue" evidence="2">
    <location>
        <position position="1"/>
    </location>
</feature>
<name>A0A3A5KW22_9GAMM</name>
<feature type="non-terminal residue" evidence="2">
    <location>
        <position position="148"/>
    </location>
</feature>
<gene>
    <name evidence="2" type="ORF">D6J04_14955</name>
</gene>
<feature type="region of interest" description="Disordered" evidence="1">
    <location>
        <begin position="1"/>
        <end position="23"/>
    </location>
</feature>
<protein>
    <submittedName>
        <fullName evidence="2">2,3-dihydroxybiphenyl 1,2-dioxygenase</fullName>
    </submittedName>
</protein>
<evidence type="ECO:0000313" key="2">
    <source>
        <dbReference type="EMBL" id="RJT40842.1"/>
    </source>
</evidence>
<dbReference type="Proteomes" id="UP000270757">
    <property type="component" value="Unassembled WGS sequence"/>
</dbReference>